<dbReference type="Proteomes" id="UP000193811">
    <property type="component" value="Unassembled WGS sequence"/>
</dbReference>
<dbReference type="Gene3D" id="1.10.10.10">
    <property type="entry name" value="Winged helix-like DNA-binding domain superfamily/Winged helix DNA-binding domain"/>
    <property type="match status" value="1"/>
</dbReference>
<dbReference type="AlphaFoldDB" id="A0A0J8UF98"/>
<evidence type="ECO:0000313" key="5">
    <source>
        <dbReference type="EMBL" id="ORV28451.1"/>
    </source>
</evidence>
<dbReference type="EMBL" id="LQOP01000011">
    <property type="protein sequence ID" value="ORV28451.1"/>
    <property type="molecule type" value="Genomic_DNA"/>
</dbReference>
<dbReference type="PANTHER" id="PTHR33164">
    <property type="entry name" value="TRANSCRIPTIONAL REGULATOR, MARR FAMILY"/>
    <property type="match status" value="1"/>
</dbReference>
<evidence type="ECO:0000313" key="7">
    <source>
        <dbReference type="Proteomes" id="UP000093779"/>
    </source>
</evidence>
<name>A0A0J8UF98_9MYCO</name>
<dbReference type="EMBL" id="LFOD01000002">
    <property type="protein sequence ID" value="KMV19921.1"/>
    <property type="molecule type" value="Genomic_DNA"/>
</dbReference>
<dbReference type="EMBL" id="LZHX01000055">
    <property type="protein sequence ID" value="OBF20320.1"/>
    <property type="molecule type" value="Genomic_DNA"/>
</dbReference>
<keyword evidence="9" id="KW-1185">Reference proteome</keyword>
<dbReference type="Proteomes" id="UP000037594">
    <property type="component" value="Unassembled WGS sequence"/>
</dbReference>
<dbReference type="OrthoDB" id="8635520at2"/>
<dbReference type="CDD" id="cd00090">
    <property type="entry name" value="HTH_ARSR"/>
    <property type="match status" value="1"/>
</dbReference>
<dbReference type="PRINTS" id="PR00598">
    <property type="entry name" value="HTHMARR"/>
</dbReference>
<dbReference type="PROSITE" id="PS50995">
    <property type="entry name" value="HTH_MARR_2"/>
    <property type="match status" value="1"/>
</dbReference>
<evidence type="ECO:0000313" key="6">
    <source>
        <dbReference type="Proteomes" id="UP000037594"/>
    </source>
</evidence>
<protein>
    <submittedName>
        <fullName evidence="3">MarR family transcriptional regulator</fullName>
    </submittedName>
</protein>
<evidence type="ECO:0000313" key="2">
    <source>
        <dbReference type="EMBL" id="CQD17031.1"/>
    </source>
</evidence>
<evidence type="ECO:0000313" key="8">
    <source>
        <dbReference type="Proteomes" id="UP000182227"/>
    </source>
</evidence>
<dbReference type="InterPro" id="IPR036388">
    <property type="entry name" value="WH-like_DNA-bd_sf"/>
</dbReference>
<dbReference type="Proteomes" id="UP000182227">
    <property type="component" value="Unassembled WGS sequence"/>
</dbReference>
<dbReference type="InterPro" id="IPR011991">
    <property type="entry name" value="ArsR-like_HTH"/>
</dbReference>
<dbReference type="InterPro" id="IPR000835">
    <property type="entry name" value="HTH_MarR-typ"/>
</dbReference>
<evidence type="ECO:0000259" key="1">
    <source>
        <dbReference type="PROSITE" id="PS50995"/>
    </source>
</evidence>
<reference evidence="2 8" key="1">
    <citation type="submission" date="2015-03" db="EMBL/GenBank/DDBJ databases">
        <authorList>
            <person name="Murphy D."/>
        </authorList>
    </citation>
    <scope>NUCLEOTIDE SEQUENCE [LARGE SCALE GENOMIC DNA]</scope>
    <source>
        <strain evidence="2 8">D16</strain>
    </source>
</reference>
<sequence length="142" mass="15709">MPGDPQNRLADEVWGALTTLVFDHRDRWRRAVIERTGLPFSRIRVLKRLAREPLTVKQLAYAATVDAPAATVAVNDLEERGLVVREIDPANRRSKLVSLTDDGRALLARLNDVEDPAPQALAALDTADLEALRGILRKITAP</sequence>
<reference evidence="4 7" key="4">
    <citation type="submission" date="2016-06" db="EMBL/GenBank/DDBJ databases">
        <authorList>
            <person name="Kjaerup R.B."/>
            <person name="Dalgaard T.S."/>
            <person name="Juul-Madsen H.R."/>
        </authorList>
    </citation>
    <scope>NUCLEOTIDE SEQUENCE [LARGE SCALE GENOMIC DNA]</scope>
    <source>
        <strain evidence="4 7">ACS1953</strain>
    </source>
</reference>
<dbReference type="SUPFAM" id="SSF46785">
    <property type="entry name" value="Winged helix' DNA-binding domain"/>
    <property type="match status" value="1"/>
</dbReference>
<dbReference type="GO" id="GO:0006950">
    <property type="term" value="P:response to stress"/>
    <property type="evidence" value="ECO:0007669"/>
    <property type="project" value="TreeGrafter"/>
</dbReference>
<dbReference type="InterPro" id="IPR036390">
    <property type="entry name" value="WH_DNA-bd_sf"/>
</dbReference>
<reference evidence="3 6" key="2">
    <citation type="submission" date="2015-06" db="EMBL/GenBank/DDBJ databases">
        <title>Genome sequence of Mycobacterium conceptionense strain MLE.</title>
        <authorList>
            <person name="Greninger A.L."/>
            <person name="Cunningham G."/>
            <person name="Chiu C.Y."/>
            <person name="Miller S."/>
        </authorList>
    </citation>
    <scope>NUCLEOTIDE SEQUENCE [LARGE SCALE GENOMIC DNA]</scope>
    <source>
        <strain evidence="3 6">MLE</strain>
    </source>
</reference>
<organism evidence="3 6">
    <name type="scientific">Mycolicibacterium conceptionense</name>
    <dbReference type="NCBI Taxonomy" id="451644"/>
    <lineage>
        <taxon>Bacteria</taxon>
        <taxon>Bacillati</taxon>
        <taxon>Actinomycetota</taxon>
        <taxon>Actinomycetes</taxon>
        <taxon>Mycobacteriales</taxon>
        <taxon>Mycobacteriaceae</taxon>
        <taxon>Mycolicibacterium</taxon>
    </lineage>
</organism>
<evidence type="ECO:0000313" key="4">
    <source>
        <dbReference type="EMBL" id="OBF20320.1"/>
    </source>
</evidence>
<dbReference type="EMBL" id="CTEF01000002">
    <property type="protein sequence ID" value="CQD17031.1"/>
    <property type="molecule type" value="Genomic_DNA"/>
</dbReference>
<dbReference type="PANTHER" id="PTHR33164:SF43">
    <property type="entry name" value="HTH-TYPE TRANSCRIPTIONAL REPRESSOR YETL"/>
    <property type="match status" value="1"/>
</dbReference>
<dbReference type="GO" id="GO:0003700">
    <property type="term" value="F:DNA-binding transcription factor activity"/>
    <property type="evidence" value="ECO:0007669"/>
    <property type="project" value="InterPro"/>
</dbReference>
<evidence type="ECO:0000313" key="9">
    <source>
        <dbReference type="Proteomes" id="UP000193811"/>
    </source>
</evidence>
<dbReference type="Proteomes" id="UP000093779">
    <property type="component" value="Unassembled WGS sequence"/>
</dbReference>
<proteinExistence type="predicted"/>
<dbReference type="Pfam" id="PF12802">
    <property type="entry name" value="MarR_2"/>
    <property type="match status" value="1"/>
</dbReference>
<dbReference type="SMART" id="SM00347">
    <property type="entry name" value="HTH_MARR"/>
    <property type="match status" value="1"/>
</dbReference>
<dbReference type="RefSeq" id="WP_019348750.1">
    <property type="nucleotide sequence ID" value="NZ_AGSZ01000806.1"/>
</dbReference>
<dbReference type="InterPro" id="IPR039422">
    <property type="entry name" value="MarR/SlyA-like"/>
</dbReference>
<dbReference type="GeneID" id="44295659"/>
<reference evidence="5 9" key="3">
    <citation type="submission" date="2016-01" db="EMBL/GenBank/DDBJ databases">
        <title>The new phylogeny of the genus Mycobacterium.</title>
        <authorList>
            <person name="Tarcisio F."/>
            <person name="Conor M."/>
            <person name="Antonella G."/>
            <person name="Elisabetta G."/>
            <person name="Giulia F.S."/>
            <person name="Sara T."/>
            <person name="Anna F."/>
            <person name="Clotilde B."/>
            <person name="Roberto B."/>
            <person name="Veronica D.S."/>
            <person name="Fabio R."/>
            <person name="Monica P."/>
            <person name="Olivier J."/>
            <person name="Enrico T."/>
            <person name="Nicola S."/>
        </authorList>
    </citation>
    <scope>NUCLEOTIDE SEQUENCE [LARGE SCALE GENOMIC DNA]</scope>
    <source>
        <strain evidence="5 9">CCUG 50187</strain>
    </source>
</reference>
<feature type="domain" description="HTH marR-type" evidence="1">
    <location>
        <begin position="6"/>
        <end position="141"/>
    </location>
</feature>
<gene>
    <name evidence="4" type="ORF">A5726_16470</name>
    <name evidence="3" type="ORF">ACT17_04175</name>
    <name evidence="5" type="ORF">AWB98_09400</name>
    <name evidence="2" type="ORF">BN970_03675</name>
</gene>
<accession>A0A0J8UF98</accession>
<evidence type="ECO:0000313" key="3">
    <source>
        <dbReference type="EMBL" id="KMV19921.1"/>
    </source>
</evidence>
<dbReference type="PATRIC" id="fig|451644.5.peg.840"/>